<dbReference type="AlphaFoldDB" id="A0A373A740"/>
<dbReference type="EMBL" id="QVIG01000001">
    <property type="protein sequence ID" value="RGD63330.1"/>
    <property type="molecule type" value="Genomic_DNA"/>
</dbReference>
<reference evidence="3 4" key="1">
    <citation type="submission" date="2018-08" db="EMBL/GenBank/DDBJ databases">
        <title>Diversity &amp; Physiological Properties of Lignin-Decomposing Actinobacteria from Soil.</title>
        <authorList>
            <person name="Roh S.G."/>
            <person name="Kim S.B."/>
        </authorList>
    </citation>
    <scope>NUCLEOTIDE SEQUENCE [LARGE SCALE GENOMIC DNA]</scope>
    <source>
        <strain evidence="3 4">MMS17-GH009</strain>
    </source>
</reference>
<feature type="region of interest" description="Disordered" evidence="1">
    <location>
        <begin position="1"/>
        <end position="125"/>
    </location>
</feature>
<evidence type="ECO:0000313" key="4">
    <source>
        <dbReference type="Proteomes" id="UP000263377"/>
    </source>
</evidence>
<name>A0A373A740_9ACTN</name>
<feature type="compositionally biased region" description="Basic and acidic residues" evidence="1">
    <location>
        <begin position="71"/>
        <end position="85"/>
    </location>
</feature>
<gene>
    <name evidence="3" type="ORF">DR950_33955</name>
</gene>
<evidence type="ECO:0008006" key="5">
    <source>
        <dbReference type="Google" id="ProtNLM"/>
    </source>
</evidence>
<feature type="transmembrane region" description="Helical" evidence="2">
    <location>
        <begin position="145"/>
        <end position="167"/>
    </location>
</feature>
<keyword evidence="4" id="KW-1185">Reference proteome</keyword>
<evidence type="ECO:0000256" key="2">
    <source>
        <dbReference type="SAM" id="Phobius"/>
    </source>
</evidence>
<keyword evidence="2" id="KW-0472">Membrane</keyword>
<accession>A0A373A740</accession>
<feature type="compositionally biased region" description="Basic and acidic residues" evidence="1">
    <location>
        <begin position="108"/>
        <end position="123"/>
    </location>
</feature>
<sequence length="367" mass="38838">MRPLRPDAPGPGAVPGRQGGADRLPDGRRRTGPGVRRRRRGPPRPAERGRVPQPPRGRAAAGRGPRRRGRRTEPDRGGGRRDPRPPGRPTDLRGAGLPRPGHRHRARTDRPSSPDQPDREDSRPVLTRVHQAFRSELVKLLRPRLLWPLLGSVAAATAAVAAGTAALRDDPGPVDLLGPARTATPLIGLVMMCVAANAFCQEYREGTWRNLLVRQPARGALATGKLAGLALLSLLVAATVWATCAATTTLTAARHGSPPHWDGAPSTTLRLLAAMPAYAVLGSAAGLLLRSTAAALGTVLGWTLVAESALTALAATKGWDISPWLPASAVTRLSAAPSPTLPTLTTTAWCTLLFTTATHHFTRTPHL</sequence>
<protein>
    <recommendedName>
        <fullName evidence="5">ABC transporter permease</fullName>
    </recommendedName>
</protein>
<dbReference type="GO" id="GO:0140359">
    <property type="term" value="F:ABC-type transporter activity"/>
    <property type="evidence" value="ECO:0007669"/>
    <property type="project" value="InterPro"/>
</dbReference>
<dbReference type="Pfam" id="PF12730">
    <property type="entry name" value="ABC2_membrane_4"/>
    <property type="match status" value="1"/>
</dbReference>
<dbReference type="Proteomes" id="UP000263377">
    <property type="component" value="Unassembled WGS sequence"/>
</dbReference>
<evidence type="ECO:0000313" key="3">
    <source>
        <dbReference type="EMBL" id="RGD63330.1"/>
    </source>
</evidence>
<feature type="transmembrane region" description="Helical" evidence="2">
    <location>
        <begin position="182"/>
        <end position="200"/>
    </location>
</feature>
<evidence type="ECO:0000256" key="1">
    <source>
        <dbReference type="SAM" id="MobiDB-lite"/>
    </source>
</evidence>
<feature type="transmembrane region" description="Helical" evidence="2">
    <location>
        <begin position="221"/>
        <end position="248"/>
    </location>
</feature>
<keyword evidence="2" id="KW-1133">Transmembrane helix</keyword>
<keyword evidence="2" id="KW-0812">Transmembrane</keyword>
<feature type="transmembrane region" description="Helical" evidence="2">
    <location>
        <begin position="268"/>
        <end position="289"/>
    </location>
</feature>
<dbReference type="GO" id="GO:0005886">
    <property type="term" value="C:plasma membrane"/>
    <property type="evidence" value="ECO:0007669"/>
    <property type="project" value="UniProtKB-SubCell"/>
</dbReference>
<organism evidence="3 4">
    <name type="scientific">Kitasatospora xanthocidica</name>
    <dbReference type="NCBI Taxonomy" id="83382"/>
    <lineage>
        <taxon>Bacteria</taxon>
        <taxon>Bacillati</taxon>
        <taxon>Actinomycetota</taxon>
        <taxon>Actinomycetes</taxon>
        <taxon>Kitasatosporales</taxon>
        <taxon>Streptomycetaceae</taxon>
        <taxon>Kitasatospora</taxon>
    </lineage>
</organism>
<comment type="caution">
    <text evidence="3">The sequence shown here is derived from an EMBL/GenBank/DDBJ whole genome shotgun (WGS) entry which is preliminary data.</text>
</comment>
<proteinExistence type="predicted"/>